<keyword evidence="2" id="KW-0732">Signal</keyword>
<feature type="transmembrane region" description="Helical" evidence="1">
    <location>
        <begin position="74"/>
        <end position="95"/>
    </location>
</feature>
<keyword evidence="1" id="KW-0472">Membrane</keyword>
<feature type="transmembrane region" description="Helical" evidence="1">
    <location>
        <begin position="173"/>
        <end position="192"/>
    </location>
</feature>
<evidence type="ECO:0000313" key="4">
    <source>
        <dbReference type="Proteomes" id="UP000234483"/>
    </source>
</evidence>
<organism evidence="3 4">
    <name type="scientific">Caulobacter flavus</name>
    <dbReference type="NCBI Taxonomy" id="1679497"/>
    <lineage>
        <taxon>Bacteria</taxon>
        <taxon>Pseudomonadati</taxon>
        <taxon>Pseudomonadota</taxon>
        <taxon>Alphaproteobacteria</taxon>
        <taxon>Caulobacterales</taxon>
        <taxon>Caulobacteraceae</taxon>
        <taxon>Caulobacter</taxon>
    </lineage>
</organism>
<feature type="signal peptide" evidence="2">
    <location>
        <begin position="1"/>
        <end position="19"/>
    </location>
</feature>
<evidence type="ECO:0008006" key="5">
    <source>
        <dbReference type="Google" id="ProtNLM"/>
    </source>
</evidence>
<evidence type="ECO:0000256" key="2">
    <source>
        <dbReference type="SAM" id="SignalP"/>
    </source>
</evidence>
<dbReference type="EMBL" id="PJRQ01000040">
    <property type="protein sequence ID" value="PLR09280.1"/>
    <property type="molecule type" value="Genomic_DNA"/>
</dbReference>
<dbReference type="AlphaFoldDB" id="A0A2N5CQ47"/>
<feature type="chain" id="PRO_5014930891" description="HupE/UreJ family protein" evidence="2">
    <location>
        <begin position="20"/>
        <end position="227"/>
    </location>
</feature>
<reference evidence="3 4" key="1">
    <citation type="submission" date="2017-12" db="EMBL/GenBank/DDBJ databases">
        <title>The genome sequence of Caulobacter flavus CGMCC1 15093.</title>
        <authorList>
            <person name="Gao J."/>
            <person name="Mao X."/>
            <person name="Sun J."/>
        </authorList>
    </citation>
    <scope>NUCLEOTIDE SEQUENCE [LARGE SCALE GENOMIC DNA]</scope>
    <source>
        <strain evidence="3 4">CGMCC1 15093</strain>
    </source>
</reference>
<proteinExistence type="predicted"/>
<evidence type="ECO:0000313" key="3">
    <source>
        <dbReference type="EMBL" id="PLR09280.1"/>
    </source>
</evidence>
<dbReference type="InterPro" id="IPR032809">
    <property type="entry name" value="Put_HupE_UreJ"/>
</dbReference>
<dbReference type="Proteomes" id="UP000234483">
    <property type="component" value="Unassembled WGS sequence"/>
</dbReference>
<evidence type="ECO:0000256" key="1">
    <source>
        <dbReference type="SAM" id="Phobius"/>
    </source>
</evidence>
<keyword evidence="1" id="KW-1133">Transmembrane helix</keyword>
<name>A0A2N5CQ47_9CAUL</name>
<comment type="caution">
    <text evidence="3">The sequence shown here is derived from an EMBL/GenBank/DDBJ whole genome shotgun (WGS) entry which is preliminary data.</text>
</comment>
<gene>
    <name evidence="3" type="ORF">CFHF_19065</name>
</gene>
<feature type="transmembrane region" description="Helical" evidence="1">
    <location>
        <begin position="204"/>
        <end position="225"/>
    </location>
</feature>
<sequence length="227" mass="23972">MALGLGLLAALALAGTAAAHGLGGKDAAFVAETQGPDPIPFLYLGAKHMVTGYDHLLFILGVIFFLYRMRDVGLYVTLFSVGHSLTLLAGVLGGITVNSYLVDAVIGLSVAYKAFDNLGGFRTLFGVQPDPKAAVFGFGLIHGFGLATKLQALELPKNGLVINMLSFNVGVEIGQLIALTFMLAFIMIWRTLPGYRRMSIAANVVLMTLGFLLIGFQIGGFVYGAPA</sequence>
<feature type="transmembrane region" description="Helical" evidence="1">
    <location>
        <begin position="43"/>
        <end position="67"/>
    </location>
</feature>
<keyword evidence="1" id="KW-0812">Transmembrane</keyword>
<dbReference type="Pfam" id="PF13795">
    <property type="entry name" value="HupE_UreJ_2"/>
    <property type="match status" value="1"/>
</dbReference>
<protein>
    <recommendedName>
        <fullName evidence="5">HupE/UreJ family protein</fullName>
    </recommendedName>
</protein>
<accession>A0A2N5CQ47</accession>